<evidence type="ECO:0000256" key="4">
    <source>
        <dbReference type="PIRSR" id="PIRSR000097-1"/>
    </source>
</evidence>
<dbReference type="PROSITE" id="PS00063">
    <property type="entry name" value="ALDOKETO_REDUCTASE_3"/>
    <property type="match status" value="1"/>
</dbReference>
<evidence type="ECO:0000256" key="1">
    <source>
        <dbReference type="ARBA" id="ARBA00007905"/>
    </source>
</evidence>
<evidence type="ECO:0000256" key="2">
    <source>
        <dbReference type="ARBA" id="ARBA00022857"/>
    </source>
</evidence>
<dbReference type="PANTHER" id="PTHR43827:SF3">
    <property type="entry name" value="NADP-DEPENDENT OXIDOREDUCTASE DOMAIN-CONTAINING PROTEIN"/>
    <property type="match status" value="1"/>
</dbReference>
<dbReference type="InterPro" id="IPR020471">
    <property type="entry name" value="AKR"/>
</dbReference>
<feature type="site" description="Lowers pKa of active site Tyr" evidence="6">
    <location>
        <position position="78"/>
    </location>
</feature>
<dbReference type="PIRSF" id="PIRSF000097">
    <property type="entry name" value="AKR"/>
    <property type="match status" value="1"/>
</dbReference>
<feature type="binding site" evidence="5">
    <location>
        <position position="111"/>
    </location>
    <ligand>
        <name>substrate</name>
    </ligand>
</feature>
<dbReference type="AlphaFoldDB" id="A0A7W9DB94"/>
<evidence type="ECO:0000313" key="8">
    <source>
        <dbReference type="EMBL" id="MBB5598473.1"/>
    </source>
</evidence>
<evidence type="ECO:0000259" key="7">
    <source>
        <dbReference type="Pfam" id="PF00248"/>
    </source>
</evidence>
<keyword evidence="2" id="KW-0521">NADP</keyword>
<comment type="similarity">
    <text evidence="1">Belongs to the aldo/keto reductase family.</text>
</comment>
<reference evidence="8 9" key="1">
    <citation type="submission" date="2020-08" db="EMBL/GenBank/DDBJ databases">
        <title>Sequencing the genomes of 1000 actinobacteria strains.</title>
        <authorList>
            <person name="Klenk H.-P."/>
        </authorList>
    </citation>
    <scope>NUCLEOTIDE SEQUENCE [LARGE SCALE GENOMIC DNA]</scope>
    <source>
        <strain evidence="8 9">DSM 23694</strain>
    </source>
</reference>
<dbReference type="Gene3D" id="3.20.20.100">
    <property type="entry name" value="NADP-dependent oxidoreductase domain"/>
    <property type="match status" value="1"/>
</dbReference>
<proteinExistence type="inferred from homology"/>
<sequence>MSELTSPNLTFSDGRSIPQLGYGVWRVEDDVAERVVGEAFEVGYRHIDTARIYGNEAGVGRAIASSGIARDELFITTKIWNADHGYDNALRAFDASMERLGLDTLDLLLIHWMVPAKNQYVDTWKALVELQKQGRVKSIGVSNFSTQALDEIVAETGVSPVIHQVETHPHFQQRELAAYEAKHNILHESYSPLGSGKGLLDEPVFAEIGARVGATPAQVVIAWHLAKGFVVIPKSVTSSRIRENFEAVNVKLSAEDIALIDALDKDTEGRVGADPLTANFE</sequence>
<evidence type="ECO:0000256" key="5">
    <source>
        <dbReference type="PIRSR" id="PIRSR000097-2"/>
    </source>
</evidence>
<dbReference type="PANTHER" id="PTHR43827">
    <property type="entry name" value="2,5-DIKETO-D-GLUCONIC ACID REDUCTASE"/>
    <property type="match status" value="1"/>
</dbReference>
<keyword evidence="3 8" id="KW-0560">Oxidoreductase</keyword>
<comment type="caution">
    <text evidence="8">The sequence shown here is derived from an EMBL/GenBank/DDBJ whole genome shotgun (WGS) entry which is preliminary data.</text>
</comment>
<accession>A0A7W9DB94</accession>
<keyword evidence="9" id="KW-1185">Reference proteome</keyword>
<protein>
    <submittedName>
        <fullName evidence="8">2,5-diketo-D-gluconate reductase A</fullName>
        <ecNumber evidence="8">1.1.1.346</ecNumber>
    </submittedName>
</protein>
<dbReference type="InterPro" id="IPR023210">
    <property type="entry name" value="NADP_OxRdtase_dom"/>
</dbReference>
<evidence type="ECO:0000256" key="3">
    <source>
        <dbReference type="ARBA" id="ARBA00023002"/>
    </source>
</evidence>
<evidence type="ECO:0000313" key="9">
    <source>
        <dbReference type="Proteomes" id="UP000523863"/>
    </source>
</evidence>
<feature type="domain" description="NADP-dependent oxidoreductase" evidence="7">
    <location>
        <begin position="20"/>
        <end position="264"/>
    </location>
</feature>
<organism evidence="8 9">
    <name type="scientific">Neomicrococcus lactis</name>
    <dbReference type="NCBI Taxonomy" id="732241"/>
    <lineage>
        <taxon>Bacteria</taxon>
        <taxon>Bacillati</taxon>
        <taxon>Actinomycetota</taxon>
        <taxon>Actinomycetes</taxon>
        <taxon>Micrococcales</taxon>
        <taxon>Micrococcaceae</taxon>
        <taxon>Neomicrococcus</taxon>
    </lineage>
</organism>
<gene>
    <name evidence="8" type="ORF">BKA12_001553</name>
</gene>
<dbReference type="FunFam" id="3.20.20.100:FF:000002">
    <property type="entry name" value="2,5-diketo-D-gluconic acid reductase A"/>
    <property type="match status" value="1"/>
</dbReference>
<dbReference type="EMBL" id="JACHBL010000001">
    <property type="protein sequence ID" value="MBB5598473.1"/>
    <property type="molecule type" value="Genomic_DNA"/>
</dbReference>
<dbReference type="PRINTS" id="PR00069">
    <property type="entry name" value="ALDKETRDTASE"/>
</dbReference>
<dbReference type="InterPro" id="IPR018170">
    <property type="entry name" value="Aldo/ket_reductase_CS"/>
</dbReference>
<dbReference type="Pfam" id="PF00248">
    <property type="entry name" value="Aldo_ket_red"/>
    <property type="match status" value="1"/>
</dbReference>
<dbReference type="InterPro" id="IPR036812">
    <property type="entry name" value="NAD(P)_OxRdtase_dom_sf"/>
</dbReference>
<dbReference type="EC" id="1.1.1.346" evidence="8"/>
<name>A0A7W9DB94_9MICC</name>
<dbReference type="PROSITE" id="PS00798">
    <property type="entry name" value="ALDOKETO_REDUCTASE_1"/>
    <property type="match status" value="1"/>
</dbReference>
<feature type="active site" description="Proton donor" evidence="4">
    <location>
        <position position="53"/>
    </location>
</feature>
<dbReference type="Proteomes" id="UP000523863">
    <property type="component" value="Unassembled WGS sequence"/>
</dbReference>
<evidence type="ECO:0000256" key="6">
    <source>
        <dbReference type="PIRSR" id="PIRSR000097-3"/>
    </source>
</evidence>
<dbReference type="PROSITE" id="PS00062">
    <property type="entry name" value="ALDOKETO_REDUCTASE_2"/>
    <property type="match status" value="1"/>
</dbReference>
<dbReference type="RefSeq" id="WP_183642206.1">
    <property type="nucleotide sequence ID" value="NZ_JACHBL010000001.1"/>
</dbReference>
<dbReference type="GO" id="GO:0016616">
    <property type="term" value="F:oxidoreductase activity, acting on the CH-OH group of donors, NAD or NADP as acceptor"/>
    <property type="evidence" value="ECO:0007669"/>
    <property type="project" value="UniProtKB-ARBA"/>
</dbReference>
<dbReference type="SUPFAM" id="SSF51430">
    <property type="entry name" value="NAD(P)-linked oxidoreductase"/>
    <property type="match status" value="1"/>
</dbReference>